<dbReference type="InterPro" id="IPR011762">
    <property type="entry name" value="COA_CT_N"/>
</dbReference>
<accession>A0A1G9P3G4</accession>
<dbReference type="RefSeq" id="WP_093652452.1">
    <property type="nucleotide sequence ID" value="NZ_FNHI01000002.1"/>
</dbReference>
<dbReference type="GeneID" id="40828196"/>
<dbReference type="InterPro" id="IPR011763">
    <property type="entry name" value="COA_CT_C"/>
</dbReference>
<feature type="domain" description="CoA carboxyltransferase N-terminal" evidence="1">
    <location>
        <begin position="22"/>
        <end position="278"/>
    </location>
</feature>
<dbReference type="AlphaFoldDB" id="A0A1G9P3G4"/>
<dbReference type="FunFam" id="3.90.226.10:FF:000046">
    <property type="entry name" value="Geranyl-CoA carboxylase beta subunit"/>
    <property type="match status" value="1"/>
</dbReference>
<dbReference type="GO" id="GO:1905202">
    <property type="term" value="C:methylcrotonoyl-CoA carboxylase complex"/>
    <property type="evidence" value="ECO:0007669"/>
    <property type="project" value="TreeGrafter"/>
</dbReference>
<dbReference type="InterPro" id="IPR045190">
    <property type="entry name" value="MCCB/AccD1-like"/>
</dbReference>
<name>A0A1G9P3G4_9ACTN</name>
<sequence>MTTLRSRIDTSSEVFQRNAEAFEGKRQIIAEARAAAIAGGDARAHRRHAERGKLTARRRVVELLDPGTPFMEIGQLAGHDVYDEPVPSAALITGIGVVGGRPVMVFANDATVKGGTYFPLTVQKHLRAQKIARENGLPCVYLVDSGGIYLPLQEDLFPDEYHLGRIFRNIAELSALGLPQIAAVMGSCTAGGAYIPAMCDEAVIVRGNGTIFLGGPQLVRAATGEVVDAETLGGADLHTRVTGVADHLAENDEHALELVRDIVRRTGPGTVSAPPRSPRPPLYDPAELPGILSADLREPIAAREILARLLDGSEFAEYRARYGPTLVCGTGHVGGYPVGVVINDGVLFPESAQKGANFIELCAQRDIPLLFLHNINGFMVGAEYEADGIAKHGAKLVNAVSCAKVPKFSLVVGGSFGAGNFAMCGRSMGPRLMAMWPNAKSTAVGAEQTATVMALIRGDQLAKEGKTLSAEEEESIKRPIIETYERQSHPLYYAARLWVDAVVDPTDTREWLTLCLATAADAPQQETRFGVFRM</sequence>
<evidence type="ECO:0000313" key="4">
    <source>
        <dbReference type="Proteomes" id="UP000199063"/>
    </source>
</evidence>
<evidence type="ECO:0000259" key="1">
    <source>
        <dbReference type="PROSITE" id="PS50980"/>
    </source>
</evidence>
<feature type="domain" description="CoA carboxyltransferase C-terminal" evidence="2">
    <location>
        <begin position="274"/>
        <end position="534"/>
    </location>
</feature>
<dbReference type="InterPro" id="IPR029045">
    <property type="entry name" value="ClpP/crotonase-like_dom_sf"/>
</dbReference>
<organism evidence="3 4">
    <name type="scientific">Streptomyces wuyuanensis</name>
    <dbReference type="NCBI Taxonomy" id="1196353"/>
    <lineage>
        <taxon>Bacteria</taxon>
        <taxon>Bacillati</taxon>
        <taxon>Actinomycetota</taxon>
        <taxon>Actinomycetes</taxon>
        <taxon>Kitasatosporales</taxon>
        <taxon>Streptomycetaceae</taxon>
        <taxon>Streptomyces</taxon>
    </lineage>
</organism>
<keyword evidence="4" id="KW-1185">Reference proteome</keyword>
<dbReference type="OrthoDB" id="9803706at2"/>
<dbReference type="PROSITE" id="PS50980">
    <property type="entry name" value="COA_CT_NTER"/>
    <property type="match status" value="1"/>
</dbReference>
<dbReference type="FunFam" id="3.90.226.10:FF:000004">
    <property type="entry name" value="Methylcrotonoyl-CoA carboxylase beta chain"/>
    <property type="match status" value="1"/>
</dbReference>
<evidence type="ECO:0000313" key="3">
    <source>
        <dbReference type="EMBL" id="SDL92777.1"/>
    </source>
</evidence>
<proteinExistence type="predicted"/>
<dbReference type="EMBL" id="FNHI01000002">
    <property type="protein sequence ID" value="SDL92777.1"/>
    <property type="molecule type" value="Genomic_DNA"/>
</dbReference>
<dbReference type="PANTHER" id="PTHR22855:SF13">
    <property type="entry name" value="METHYLCROTONOYL-COA CARBOXYLASE BETA CHAIN, MITOCHONDRIAL"/>
    <property type="match status" value="1"/>
</dbReference>
<dbReference type="SUPFAM" id="SSF52096">
    <property type="entry name" value="ClpP/crotonase"/>
    <property type="match status" value="2"/>
</dbReference>
<dbReference type="Pfam" id="PF01039">
    <property type="entry name" value="Carboxyl_trans"/>
    <property type="match status" value="1"/>
</dbReference>
<reference evidence="4" key="1">
    <citation type="submission" date="2016-10" db="EMBL/GenBank/DDBJ databases">
        <authorList>
            <person name="Varghese N."/>
            <person name="Submissions S."/>
        </authorList>
    </citation>
    <scope>NUCLEOTIDE SEQUENCE [LARGE SCALE GENOMIC DNA]</scope>
    <source>
        <strain evidence="4">CGMCC 4.7042</strain>
    </source>
</reference>
<dbReference type="PANTHER" id="PTHR22855">
    <property type="entry name" value="ACETYL, PROPIONYL, PYRUVATE, AND GLUTACONYL CARBOXYLASE-RELATED"/>
    <property type="match status" value="1"/>
</dbReference>
<protein>
    <submittedName>
        <fullName evidence="3">3-methylcrotonyl-CoA carboxylase beta subunit</fullName>
    </submittedName>
</protein>
<dbReference type="Gene3D" id="3.90.226.10">
    <property type="entry name" value="2-enoyl-CoA Hydratase, Chain A, domain 1"/>
    <property type="match status" value="2"/>
</dbReference>
<dbReference type="PROSITE" id="PS50989">
    <property type="entry name" value="COA_CT_CTER"/>
    <property type="match status" value="1"/>
</dbReference>
<dbReference type="InterPro" id="IPR034733">
    <property type="entry name" value="AcCoA_carboxyl_beta"/>
</dbReference>
<dbReference type="Proteomes" id="UP000199063">
    <property type="component" value="Unassembled WGS sequence"/>
</dbReference>
<dbReference type="GO" id="GO:0006552">
    <property type="term" value="P:L-leucine catabolic process"/>
    <property type="evidence" value="ECO:0007669"/>
    <property type="project" value="TreeGrafter"/>
</dbReference>
<evidence type="ECO:0000259" key="2">
    <source>
        <dbReference type="PROSITE" id="PS50989"/>
    </source>
</evidence>
<gene>
    <name evidence="3" type="ORF">SAMN05444921_102248</name>
</gene>
<dbReference type="STRING" id="1196353.SAMN05444921_102248"/>
<dbReference type="GO" id="GO:0004485">
    <property type="term" value="F:methylcrotonoyl-CoA carboxylase activity"/>
    <property type="evidence" value="ECO:0007669"/>
    <property type="project" value="TreeGrafter"/>
</dbReference>